<keyword evidence="3" id="KW-1185">Reference proteome</keyword>
<evidence type="ECO:0000256" key="1">
    <source>
        <dbReference type="SAM" id="Phobius"/>
    </source>
</evidence>
<evidence type="ECO:0000313" key="2">
    <source>
        <dbReference type="EMBL" id="KAK9751988.1"/>
    </source>
</evidence>
<feature type="transmembrane region" description="Helical" evidence="1">
    <location>
        <begin position="72"/>
        <end position="90"/>
    </location>
</feature>
<accession>A0AAW1MUP7</accession>
<organism evidence="2 3">
    <name type="scientific">Popillia japonica</name>
    <name type="common">Japanese beetle</name>
    <dbReference type="NCBI Taxonomy" id="7064"/>
    <lineage>
        <taxon>Eukaryota</taxon>
        <taxon>Metazoa</taxon>
        <taxon>Ecdysozoa</taxon>
        <taxon>Arthropoda</taxon>
        <taxon>Hexapoda</taxon>
        <taxon>Insecta</taxon>
        <taxon>Pterygota</taxon>
        <taxon>Neoptera</taxon>
        <taxon>Endopterygota</taxon>
        <taxon>Coleoptera</taxon>
        <taxon>Polyphaga</taxon>
        <taxon>Scarabaeiformia</taxon>
        <taxon>Scarabaeidae</taxon>
        <taxon>Rutelinae</taxon>
        <taxon>Popillia</taxon>
    </lineage>
</organism>
<keyword evidence="1" id="KW-0472">Membrane</keyword>
<gene>
    <name evidence="2" type="ORF">QE152_g4606</name>
</gene>
<sequence length="94" mass="10999">MTIFDCKSLKTHSTLFNLILPANYIKNSERFYTTVEPTVEHMITEQICHTILQGFNLQICILHEINAHLKVCYSRIFILTSVVCFMNILLKYMV</sequence>
<dbReference type="EMBL" id="JASPKY010000024">
    <property type="protein sequence ID" value="KAK9751988.1"/>
    <property type="molecule type" value="Genomic_DNA"/>
</dbReference>
<name>A0AAW1MUP7_POPJA</name>
<evidence type="ECO:0000313" key="3">
    <source>
        <dbReference type="Proteomes" id="UP001458880"/>
    </source>
</evidence>
<dbReference type="AlphaFoldDB" id="A0AAW1MUP7"/>
<comment type="caution">
    <text evidence="2">The sequence shown here is derived from an EMBL/GenBank/DDBJ whole genome shotgun (WGS) entry which is preliminary data.</text>
</comment>
<dbReference type="Proteomes" id="UP001458880">
    <property type="component" value="Unassembled WGS sequence"/>
</dbReference>
<proteinExistence type="predicted"/>
<keyword evidence="1" id="KW-0812">Transmembrane</keyword>
<keyword evidence="1" id="KW-1133">Transmembrane helix</keyword>
<protein>
    <submittedName>
        <fullName evidence="2">Uncharacterized protein</fullName>
    </submittedName>
</protein>
<reference evidence="2 3" key="1">
    <citation type="journal article" date="2024" name="BMC Genomics">
        <title>De novo assembly and annotation of Popillia japonica's genome with initial clues to its potential as an invasive pest.</title>
        <authorList>
            <person name="Cucini C."/>
            <person name="Boschi S."/>
            <person name="Funari R."/>
            <person name="Cardaioli E."/>
            <person name="Iannotti N."/>
            <person name="Marturano G."/>
            <person name="Paoli F."/>
            <person name="Bruttini M."/>
            <person name="Carapelli A."/>
            <person name="Frati F."/>
            <person name="Nardi F."/>
        </authorList>
    </citation>
    <scope>NUCLEOTIDE SEQUENCE [LARGE SCALE GENOMIC DNA]</scope>
    <source>
        <strain evidence="2">DMR45628</strain>
    </source>
</reference>